<proteinExistence type="predicted"/>
<protein>
    <submittedName>
        <fullName evidence="1">Uncharacterized protein</fullName>
    </submittedName>
</protein>
<organism evidence="1">
    <name type="scientific">Arundo donax</name>
    <name type="common">Giant reed</name>
    <name type="synonym">Donax arundinaceus</name>
    <dbReference type="NCBI Taxonomy" id="35708"/>
    <lineage>
        <taxon>Eukaryota</taxon>
        <taxon>Viridiplantae</taxon>
        <taxon>Streptophyta</taxon>
        <taxon>Embryophyta</taxon>
        <taxon>Tracheophyta</taxon>
        <taxon>Spermatophyta</taxon>
        <taxon>Magnoliopsida</taxon>
        <taxon>Liliopsida</taxon>
        <taxon>Poales</taxon>
        <taxon>Poaceae</taxon>
        <taxon>PACMAD clade</taxon>
        <taxon>Arundinoideae</taxon>
        <taxon>Arundineae</taxon>
        <taxon>Arundo</taxon>
    </lineage>
</organism>
<dbReference type="EMBL" id="GBRH01174149">
    <property type="protein sequence ID" value="JAE23747.1"/>
    <property type="molecule type" value="Transcribed_RNA"/>
</dbReference>
<accession>A0A0A9GGZ1</accession>
<evidence type="ECO:0000313" key="1">
    <source>
        <dbReference type="EMBL" id="JAE23747.1"/>
    </source>
</evidence>
<sequence>MAIRKRPRSTTLVKGITLTRQNSEVLVLFP</sequence>
<name>A0A0A9GGZ1_ARUDO</name>
<reference evidence="1" key="2">
    <citation type="journal article" date="2015" name="Data Brief">
        <title>Shoot transcriptome of the giant reed, Arundo donax.</title>
        <authorList>
            <person name="Barrero R.A."/>
            <person name="Guerrero F.D."/>
            <person name="Moolhuijzen P."/>
            <person name="Goolsby J.A."/>
            <person name="Tidwell J."/>
            <person name="Bellgard S.E."/>
            <person name="Bellgard M.I."/>
        </authorList>
    </citation>
    <scope>NUCLEOTIDE SEQUENCE</scope>
    <source>
        <tissue evidence="1">Shoot tissue taken approximately 20 cm above the soil surface</tissue>
    </source>
</reference>
<dbReference type="AlphaFoldDB" id="A0A0A9GGZ1"/>
<reference evidence="1" key="1">
    <citation type="submission" date="2014-09" db="EMBL/GenBank/DDBJ databases">
        <authorList>
            <person name="Magalhaes I.L.F."/>
            <person name="Oliveira U."/>
            <person name="Santos F.R."/>
            <person name="Vidigal T.H.D.A."/>
            <person name="Brescovit A.D."/>
            <person name="Santos A.J."/>
        </authorList>
    </citation>
    <scope>NUCLEOTIDE SEQUENCE</scope>
    <source>
        <tissue evidence="1">Shoot tissue taken approximately 20 cm above the soil surface</tissue>
    </source>
</reference>